<dbReference type="InterPro" id="IPR037654">
    <property type="entry name" value="Big1"/>
</dbReference>
<feature type="transmembrane region" description="Helical" evidence="10">
    <location>
        <begin position="217"/>
        <end position="242"/>
    </location>
</feature>
<evidence type="ECO:0000256" key="3">
    <source>
        <dbReference type="ARBA" id="ARBA00022089"/>
    </source>
</evidence>
<feature type="signal peptide" evidence="11">
    <location>
        <begin position="1"/>
        <end position="20"/>
    </location>
</feature>
<dbReference type="EMBL" id="JADGJQ010000002">
    <property type="protein sequence ID" value="KAJ3184937.1"/>
    <property type="molecule type" value="Genomic_DNA"/>
</dbReference>
<comment type="caution">
    <text evidence="13">The sequence shown here is derived from an EMBL/GenBank/DDBJ whole genome shotgun (WGS) entry which is preliminary data.</text>
</comment>
<evidence type="ECO:0000313" key="14">
    <source>
        <dbReference type="Proteomes" id="UP001212152"/>
    </source>
</evidence>
<evidence type="ECO:0000256" key="4">
    <source>
        <dbReference type="ARBA" id="ARBA00022692"/>
    </source>
</evidence>
<evidence type="ECO:0000256" key="1">
    <source>
        <dbReference type="ARBA" id="ARBA00004389"/>
    </source>
</evidence>
<protein>
    <recommendedName>
        <fullName evidence="3">Protein BIG1</fullName>
    </recommendedName>
</protein>
<dbReference type="GO" id="GO:0009272">
    <property type="term" value="P:fungal-type cell wall biogenesis"/>
    <property type="evidence" value="ECO:0007669"/>
    <property type="project" value="TreeGrafter"/>
</dbReference>
<dbReference type="GO" id="GO:0005789">
    <property type="term" value="C:endoplasmic reticulum membrane"/>
    <property type="evidence" value="ECO:0007669"/>
    <property type="project" value="UniProtKB-SubCell"/>
</dbReference>
<dbReference type="PANTHER" id="PTHR28285">
    <property type="entry name" value="PROTEIN BIG1"/>
    <property type="match status" value="1"/>
</dbReference>
<evidence type="ECO:0000259" key="12">
    <source>
        <dbReference type="Pfam" id="PF20520"/>
    </source>
</evidence>
<gene>
    <name evidence="13" type="ORF">HDU87_002502</name>
</gene>
<organism evidence="13 14">
    <name type="scientific">Geranomyces variabilis</name>
    <dbReference type="NCBI Taxonomy" id="109894"/>
    <lineage>
        <taxon>Eukaryota</taxon>
        <taxon>Fungi</taxon>
        <taxon>Fungi incertae sedis</taxon>
        <taxon>Chytridiomycota</taxon>
        <taxon>Chytridiomycota incertae sedis</taxon>
        <taxon>Chytridiomycetes</taxon>
        <taxon>Spizellomycetales</taxon>
        <taxon>Powellomycetaceae</taxon>
        <taxon>Geranomyces</taxon>
    </lineage>
</organism>
<evidence type="ECO:0000256" key="8">
    <source>
        <dbReference type="ARBA" id="ARBA00023136"/>
    </source>
</evidence>
<dbReference type="Proteomes" id="UP001212152">
    <property type="component" value="Unassembled WGS sequence"/>
</dbReference>
<reference evidence="13" key="1">
    <citation type="submission" date="2020-05" db="EMBL/GenBank/DDBJ databases">
        <title>Phylogenomic resolution of chytrid fungi.</title>
        <authorList>
            <person name="Stajich J.E."/>
            <person name="Amses K."/>
            <person name="Simmons R."/>
            <person name="Seto K."/>
            <person name="Myers J."/>
            <person name="Bonds A."/>
            <person name="Quandt C.A."/>
            <person name="Barry K."/>
            <person name="Liu P."/>
            <person name="Grigoriev I."/>
            <person name="Longcore J.E."/>
            <person name="James T.Y."/>
        </authorList>
    </citation>
    <scope>NUCLEOTIDE SEQUENCE</scope>
    <source>
        <strain evidence="13">JEL0379</strain>
    </source>
</reference>
<evidence type="ECO:0000256" key="10">
    <source>
        <dbReference type="SAM" id="Phobius"/>
    </source>
</evidence>
<evidence type="ECO:0000256" key="5">
    <source>
        <dbReference type="ARBA" id="ARBA00022729"/>
    </source>
</evidence>
<dbReference type="GO" id="GO:0006078">
    <property type="term" value="P:(1-&gt;6)-beta-D-glucan biosynthetic process"/>
    <property type="evidence" value="ECO:0007669"/>
    <property type="project" value="TreeGrafter"/>
</dbReference>
<evidence type="ECO:0000313" key="13">
    <source>
        <dbReference type="EMBL" id="KAJ3184937.1"/>
    </source>
</evidence>
<keyword evidence="4 10" id="KW-0812">Transmembrane</keyword>
<comment type="subcellular location">
    <subcellularLocation>
        <location evidence="1">Endoplasmic reticulum membrane</location>
        <topology evidence="1">Single-pass membrane protein</topology>
    </subcellularLocation>
</comment>
<evidence type="ECO:0000256" key="11">
    <source>
        <dbReference type="SAM" id="SignalP"/>
    </source>
</evidence>
<evidence type="ECO:0000256" key="9">
    <source>
        <dbReference type="ARBA" id="ARBA00023316"/>
    </source>
</evidence>
<keyword evidence="5 11" id="KW-0732">Signal</keyword>
<dbReference type="PANTHER" id="PTHR28285:SF1">
    <property type="entry name" value="PROTEIN BIG1"/>
    <property type="match status" value="1"/>
</dbReference>
<sequence>MARLSALAVLLSALCAHVAAVAPSSSDSTPFLLWSGKTIPTPGTSAVSSRAQLRDLVAGAGCAKVNIVFEQADLHPLSLKQTHATTHRLRRSLADAPTTAKVFFVPAAESLDDVVAGLKDACGASVAVSHYSDDAKLEAASQPRILRVALDAPSVHSDAPDATIARTLAAVNAVAGDDWTAVLSGVQTPGFSHTVQKRATASTSLLPYSKRSLFQKYVFFSPGLFMCIFAMLPLVIVALLGVRMLMTIQTPSRFEVKKKEK</sequence>
<evidence type="ECO:0000256" key="2">
    <source>
        <dbReference type="ARBA" id="ARBA00008203"/>
    </source>
</evidence>
<feature type="chain" id="PRO_5042178125" description="Protein BIG1" evidence="11">
    <location>
        <begin position="21"/>
        <end position="261"/>
    </location>
</feature>
<dbReference type="Pfam" id="PF20520">
    <property type="entry name" value="Ac45-VOA1_TM"/>
    <property type="match status" value="1"/>
</dbReference>
<keyword evidence="7 10" id="KW-1133">Transmembrane helix</keyword>
<evidence type="ECO:0000256" key="6">
    <source>
        <dbReference type="ARBA" id="ARBA00022824"/>
    </source>
</evidence>
<dbReference type="AlphaFoldDB" id="A0AAD5TR98"/>
<dbReference type="InterPro" id="IPR046756">
    <property type="entry name" value="VAS1/VOA1_TM"/>
</dbReference>
<comment type="similarity">
    <text evidence="2">Belongs to the BIG1 family.</text>
</comment>
<keyword evidence="6" id="KW-0256">Endoplasmic reticulum</keyword>
<proteinExistence type="inferred from homology"/>
<evidence type="ECO:0000256" key="7">
    <source>
        <dbReference type="ARBA" id="ARBA00022989"/>
    </source>
</evidence>
<keyword evidence="14" id="KW-1185">Reference proteome</keyword>
<accession>A0AAD5TR98</accession>
<keyword evidence="9" id="KW-0961">Cell wall biogenesis/degradation</keyword>
<dbReference type="GO" id="GO:0071555">
    <property type="term" value="P:cell wall organization"/>
    <property type="evidence" value="ECO:0007669"/>
    <property type="project" value="UniProtKB-KW"/>
</dbReference>
<feature type="domain" description="V-type proton ATPase subunit S1/VOA1 transmembrane" evidence="12">
    <location>
        <begin position="219"/>
        <end position="255"/>
    </location>
</feature>
<name>A0AAD5TR98_9FUNG</name>
<keyword evidence="8 10" id="KW-0472">Membrane</keyword>